<dbReference type="InterPro" id="IPR027275">
    <property type="entry name" value="PRC-brl_dom"/>
</dbReference>
<feature type="domain" description="PRC-barrel" evidence="1">
    <location>
        <begin position="2"/>
        <end position="68"/>
    </location>
</feature>
<dbReference type="PANTHER" id="PTHR38137">
    <property type="entry name" value="PRC-BARREL DOMAIN PROTEIN"/>
    <property type="match status" value="1"/>
</dbReference>
<dbReference type="eggNOG" id="COG3881">
    <property type="taxonomic scope" value="Bacteria"/>
</dbReference>
<dbReference type="InterPro" id="IPR011033">
    <property type="entry name" value="PRC_barrel-like_sf"/>
</dbReference>
<sequence length="170" mass="19309">MIRSREFIGADVYSTKGEKIGAVDDVILNFSSGFVLGFKINKGKVFNKHCCISVKNMVSFTSKMIVNYVPYKGSFIRFNSIKNMDVINYDGTILGMVEEIMFDEKTFKIKGIIVSRGFFANLVSGKKIILEGNYMLGKKNLFCFSNDKNLSFVRVFHSISMEDDKNEKNI</sequence>
<dbReference type="HOGENOM" id="CLU_129725_0_0_9"/>
<gene>
    <name evidence="2" type="ordered locus">CA_C1676</name>
</gene>
<proteinExistence type="predicted"/>
<feature type="domain" description="PRC-barrel" evidence="1">
    <location>
        <begin position="75"/>
        <end position="132"/>
    </location>
</feature>
<reference evidence="2 3" key="1">
    <citation type="journal article" date="2001" name="J. Bacteriol.">
        <title>Genome sequence and comparative analysis of the solvent-producing bacterium Clostridium acetobutylicum.</title>
        <authorList>
            <person name="Nolling J."/>
            <person name="Breton G."/>
            <person name="Omelchenko M.V."/>
            <person name="Makarova K.S."/>
            <person name="Zeng Q."/>
            <person name="Gibson R."/>
            <person name="Lee H.M."/>
            <person name="Dubois J."/>
            <person name="Qiu D."/>
            <person name="Hitti J."/>
            <person name="Wolf Y.I."/>
            <person name="Tatusov R.L."/>
            <person name="Sabathe F."/>
            <person name="Doucette-Stamm L."/>
            <person name="Soucaille P."/>
            <person name="Daly M.J."/>
            <person name="Bennett G.N."/>
            <person name="Koonin E.V."/>
            <person name="Smith D.R."/>
        </authorList>
    </citation>
    <scope>NUCLEOTIDE SEQUENCE [LARGE SCALE GENOMIC DNA]</scope>
    <source>
        <strain evidence="3">ATCC 824 / DSM 792 / JCM 1419 / LMG 5710 / VKM B-1787</strain>
    </source>
</reference>
<dbReference type="AlphaFoldDB" id="Q97IG5"/>
<dbReference type="PANTHER" id="PTHR38137:SF2">
    <property type="entry name" value="PRC-BARREL DOMAIN-CONTAINING PROTEIN"/>
    <property type="match status" value="1"/>
</dbReference>
<name>Q97IG5_CLOAB</name>
<evidence type="ECO:0000259" key="1">
    <source>
        <dbReference type="Pfam" id="PF05239"/>
    </source>
</evidence>
<dbReference type="GeneID" id="44998171"/>
<dbReference type="Proteomes" id="UP000000814">
    <property type="component" value="Chromosome"/>
</dbReference>
<dbReference type="RefSeq" id="WP_010964983.1">
    <property type="nucleotide sequence ID" value="NC_003030.1"/>
</dbReference>
<protein>
    <submittedName>
        <fullName evidence="2">Uncharacterized conserved protein</fullName>
    </submittedName>
</protein>
<keyword evidence="3" id="KW-1185">Reference proteome</keyword>
<dbReference type="Pfam" id="PF05239">
    <property type="entry name" value="PRC"/>
    <property type="match status" value="2"/>
</dbReference>
<dbReference type="STRING" id="272562.CA_C1676"/>
<accession>Q97IG5</accession>
<evidence type="ECO:0000313" key="2">
    <source>
        <dbReference type="EMBL" id="AAK79642.1"/>
    </source>
</evidence>
<dbReference type="OrthoDB" id="1716342at2"/>
<organism evidence="2 3">
    <name type="scientific">Clostridium acetobutylicum (strain ATCC 824 / DSM 792 / JCM 1419 / IAM 19013 / LMG 5710 / NBRC 13948 / NRRL B-527 / VKM B-1787 / 2291 / W)</name>
    <dbReference type="NCBI Taxonomy" id="272562"/>
    <lineage>
        <taxon>Bacteria</taxon>
        <taxon>Bacillati</taxon>
        <taxon>Bacillota</taxon>
        <taxon>Clostridia</taxon>
        <taxon>Eubacteriales</taxon>
        <taxon>Clostridiaceae</taxon>
        <taxon>Clostridium</taxon>
    </lineage>
</organism>
<dbReference type="EMBL" id="AE001437">
    <property type="protein sequence ID" value="AAK79642.1"/>
    <property type="molecule type" value="Genomic_DNA"/>
</dbReference>
<evidence type="ECO:0000313" key="3">
    <source>
        <dbReference type="Proteomes" id="UP000000814"/>
    </source>
</evidence>
<dbReference type="SUPFAM" id="SSF50346">
    <property type="entry name" value="PRC-barrel domain"/>
    <property type="match status" value="2"/>
</dbReference>
<dbReference type="KEGG" id="cac:CA_C1676"/>
<dbReference type="PATRIC" id="fig|272562.8.peg.1879"/>
<dbReference type="Gene3D" id="2.30.30.240">
    <property type="entry name" value="PRC-barrel domain"/>
    <property type="match status" value="2"/>
</dbReference>
<dbReference type="PIR" id="G97106">
    <property type="entry name" value="G97106"/>
</dbReference>